<accession>A0A8S5SS40</accession>
<dbReference type="EMBL" id="BK032660">
    <property type="protein sequence ID" value="DAF53627.1"/>
    <property type="molecule type" value="Genomic_DNA"/>
</dbReference>
<protein>
    <submittedName>
        <fullName evidence="2">Receptor Binding Protein</fullName>
    </submittedName>
</protein>
<organism evidence="2">
    <name type="scientific">Siphoviridae sp. ctRIT4</name>
    <dbReference type="NCBI Taxonomy" id="2827869"/>
    <lineage>
        <taxon>Viruses</taxon>
        <taxon>Duplodnaviria</taxon>
        <taxon>Heunggongvirae</taxon>
        <taxon>Uroviricota</taxon>
        <taxon>Caudoviricetes</taxon>
    </lineage>
</organism>
<evidence type="ECO:0000259" key="1">
    <source>
        <dbReference type="Pfam" id="PF19789"/>
    </source>
</evidence>
<dbReference type="Pfam" id="PF19789">
    <property type="entry name" value="DUF6273"/>
    <property type="match status" value="1"/>
</dbReference>
<keyword evidence="2" id="KW-0675">Receptor</keyword>
<proteinExistence type="predicted"/>
<reference evidence="2" key="1">
    <citation type="journal article" date="2021" name="Proc. Natl. Acad. Sci. U.S.A.">
        <title>A Catalog of Tens of Thousands of Viruses from Human Metagenomes Reveals Hidden Associations with Chronic Diseases.</title>
        <authorList>
            <person name="Tisza M.J."/>
            <person name="Buck C.B."/>
        </authorList>
    </citation>
    <scope>NUCLEOTIDE SEQUENCE</scope>
    <source>
        <strain evidence="2">CtRIT4</strain>
    </source>
</reference>
<name>A0A8S5SS40_9CAUD</name>
<sequence length="522" mass="56251">MADTLVRITESFPFDSAPPTVYDDYGRPVYDRAVGAWTLRETFKKFFTDGIFPNPGAALRIEKGSGLSITIQPGIGIIRGAMGGVCGDPITLQLSDSAPKGNICYSVFLRSDENDDKRSMYFRISASDPGPNPQPADPFQDTVVKELRLGYITVPSGSTDLASSKVVNEKGLSVCPFASPFEEIDVDAIVSDFRTSANEALTSLIELFERHKDLINSALDETTAGHLQTQIDSLKSQLDNFDLAGSVDDTTIKYGMKPGSAKKELYIPDGAITGKLIGANAVGKDNIDSTLVELIETKPVGLDLNAYTIEELANLVANTSNTTESLRYLIGKEKSITLSGLGTFPFRVIGVRQDTLSSGGNNCITFQCCNIIANHNMNSTNTTSGGYARSAMKSYIDSTVYNALPSEIKKYVVQVNKKMAATKGGVLATVQCKAFIATMFEVYGSSGNGTANEGQHYEYWALHPSENDHTLSQINSSSANNWWTSSVYDSTYFCDVGSDGSTYGNNASNSFGVVPCFCIGKS</sequence>
<dbReference type="InterPro" id="IPR046240">
    <property type="entry name" value="DUF6273"/>
</dbReference>
<feature type="domain" description="DUF6273" evidence="1">
    <location>
        <begin position="371"/>
        <end position="519"/>
    </location>
</feature>
<evidence type="ECO:0000313" key="2">
    <source>
        <dbReference type="EMBL" id="DAF53627.1"/>
    </source>
</evidence>